<dbReference type="AlphaFoldDB" id="A0A0W8F217"/>
<accession>A0A0W8F217</accession>
<sequence length="170" mass="18437">MELVYPENDTAGYVPVDIIVIDPLIKASSPHYEFLLLDAEGKKNYLNALSTDIDLLYSTDPKKEERKVGLVAQLKAIWEKYPVVSETRSGGSGYPAYGGTETTLRFGPSVTSTRLTNDENAAIREGAAIMNEVYIKSHPTQPASLPAALVILALGCIGIRAAVQRIKGNE</sequence>
<organism evidence="1">
    <name type="scientific">hydrocarbon metagenome</name>
    <dbReference type="NCBI Taxonomy" id="938273"/>
    <lineage>
        <taxon>unclassified sequences</taxon>
        <taxon>metagenomes</taxon>
        <taxon>ecological metagenomes</taxon>
    </lineage>
</organism>
<protein>
    <submittedName>
        <fullName evidence="1">Uncharacterized protein</fullName>
    </submittedName>
</protein>
<name>A0A0W8F217_9ZZZZ</name>
<proteinExistence type="predicted"/>
<comment type="caution">
    <text evidence="1">The sequence shown here is derived from an EMBL/GenBank/DDBJ whole genome shotgun (WGS) entry which is preliminary data.</text>
</comment>
<evidence type="ECO:0000313" key="1">
    <source>
        <dbReference type="EMBL" id="KUG14845.1"/>
    </source>
</evidence>
<dbReference type="EMBL" id="LNQE01001613">
    <property type="protein sequence ID" value="KUG14845.1"/>
    <property type="molecule type" value="Genomic_DNA"/>
</dbReference>
<reference evidence="1" key="1">
    <citation type="journal article" date="2015" name="Proc. Natl. Acad. Sci. U.S.A.">
        <title>Networks of energetic and metabolic interactions define dynamics in microbial communities.</title>
        <authorList>
            <person name="Embree M."/>
            <person name="Liu J.K."/>
            <person name="Al-Bassam M.M."/>
            <person name="Zengler K."/>
        </authorList>
    </citation>
    <scope>NUCLEOTIDE SEQUENCE</scope>
</reference>
<gene>
    <name evidence="1" type="ORF">ASZ90_015500</name>
</gene>